<dbReference type="PANTHER" id="PTHR48051:SF16">
    <property type="entry name" value="LEUCINE-RICH REPEAT-CONTAINING PROTEIN 2"/>
    <property type="match status" value="1"/>
</dbReference>
<keyword evidence="1" id="KW-0433">Leucine-rich repeat</keyword>
<dbReference type="PROSITE" id="PS51450">
    <property type="entry name" value="LRR"/>
    <property type="match status" value="2"/>
</dbReference>
<dbReference type="SUPFAM" id="SSF52058">
    <property type="entry name" value="L domain-like"/>
    <property type="match status" value="1"/>
</dbReference>
<gene>
    <name evidence="5" type="ORF">P4O66_023000</name>
</gene>
<dbReference type="InterPro" id="IPR055414">
    <property type="entry name" value="LRR_R13L4/SHOC2-like"/>
</dbReference>
<protein>
    <recommendedName>
        <fullName evidence="4">Disease resistance R13L4/SHOC-2-like LRR domain-containing protein</fullName>
    </recommendedName>
</protein>
<dbReference type="Pfam" id="PF23598">
    <property type="entry name" value="LRR_14"/>
    <property type="match status" value="1"/>
</dbReference>
<dbReference type="AlphaFoldDB" id="A0AAD9E1W8"/>
<dbReference type="InterPro" id="IPR003591">
    <property type="entry name" value="Leu-rich_rpt_typical-subtyp"/>
</dbReference>
<comment type="caution">
    <text evidence="5">The sequence shown here is derived from an EMBL/GenBank/DDBJ whole genome shotgun (WGS) entry which is preliminary data.</text>
</comment>
<reference evidence="5" key="1">
    <citation type="submission" date="2023-03" db="EMBL/GenBank/DDBJ databases">
        <title>Electrophorus voltai genome.</title>
        <authorList>
            <person name="Bian C."/>
        </authorList>
    </citation>
    <scope>NUCLEOTIDE SEQUENCE</scope>
    <source>
        <strain evidence="5">CB-2022</strain>
        <tissue evidence="5">Muscle</tissue>
    </source>
</reference>
<keyword evidence="6" id="KW-1185">Reference proteome</keyword>
<evidence type="ECO:0000259" key="4">
    <source>
        <dbReference type="Pfam" id="PF23598"/>
    </source>
</evidence>
<evidence type="ECO:0000256" key="3">
    <source>
        <dbReference type="SAM" id="MobiDB-lite"/>
    </source>
</evidence>
<evidence type="ECO:0000256" key="2">
    <source>
        <dbReference type="ARBA" id="ARBA00022737"/>
    </source>
</evidence>
<dbReference type="PANTHER" id="PTHR48051">
    <property type="match status" value="1"/>
</dbReference>
<dbReference type="Proteomes" id="UP001239994">
    <property type="component" value="Unassembled WGS sequence"/>
</dbReference>
<organism evidence="5 6">
    <name type="scientific">Electrophorus voltai</name>
    <dbReference type="NCBI Taxonomy" id="2609070"/>
    <lineage>
        <taxon>Eukaryota</taxon>
        <taxon>Metazoa</taxon>
        <taxon>Chordata</taxon>
        <taxon>Craniata</taxon>
        <taxon>Vertebrata</taxon>
        <taxon>Euteleostomi</taxon>
        <taxon>Actinopterygii</taxon>
        <taxon>Neopterygii</taxon>
        <taxon>Teleostei</taxon>
        <taxon>Ostariophysi</taxon>
        <taxon>Gymnotiformes</taxon>
        <taxon>Gymnotoidei</taxon>
        <taxon>Gymnotidae</taxon>
        <taxon>Electrophorus</taxon>
    </lineage>
</organism>
<feature type="compositionally biased region" description="Basic and acidic residues" evidence="3">
    <location>
        <begin position="63"/>
        <end position="73"/>
    </location>
</feature>
<dbReference type="InterPro" id="IPR001611">
    <property type="entry name" value="Leu-rich_rpt"/>
</dbReference>
<proteinExistence type="predicted"/>
<feature type="compositionally biased region" description="Low complexity" evidence="3">
    <location>
        <begin position="74"/>
        <end position="91"/>
    </location>
</feature>
<feature type="domain" description="Disease resistance R13L4/SHOC-2-like LRR" evidence="4">
    <location>
        <begin position="308"/>
        <end position="415"/>
    </location>
</feature>
<sequence>MKDSVVVPLGEEAPFIDLGTDAGAILVNTLGNTQALEWHALDAALGARDSLLLESPDCLRPETDTWMDKKEQGTEMGTGTDNTTGTKTKPGTGEDKNKRAGKTQETQRGTRGHRRGRERAGDPRGPETGAGPQGEALHPALACTISEIPVMAGRHIGGPLVRGSRSRGMAMGTGLAQGLETVTLATSSTPGTGTETGSVMRPGTDIPVFDLSLLRELWEGRVRKHKQRQKREQERITKSALAKINEQWQYRIKCRKLKSKEVTALQCYLERSALAEMDILPIVDTNLDSEDKKFIFELCGDKWRKLPEDLQDMTYLREWHIYGTKIQKLPTYIEEFVDLCVLDIPKNGLTVLPAEIGKLANLKKLNVNYNKLSRIPPELGECENLEKLEMAANFDLSELPFELSNLKKITHLDVAENKLGSIPICVLRMISLQWLDISNNRLLDLPEDIDRLEKLQTLFLHKNKLKYLPMSMMNIVTLKMLVVSGDDLTCIPSRISDDPKIKFIKLFDNPVTMNDSEDKDESIQQDEHEKEFMQTYIETLKDRDTAPTYTTKVSFSCLL</sequence>
<dbReference type="InterPro" id="IPR032675">
    <property type="entry name" value="LRR_dom_sf"/>
</dbReference>
<dbReference type="GO" id="GO:0005737">
    <property type="term" value="C:cytoplasm"/>
    <property type="evidence" value="ECO:0007669"/>
    <property type="project" value="TreeGrafter"/>
</dbReference>
<dbReference type="Gene3D" id="3.80.10.10">
    <property type="entry name" value="Ribonuclease Inhibitor"/>
    <property type="match status" value="1"/>
</dbReference>
<dbReference type="Pfam" id="PF13855">
    <property type="entry name" value="LRR_8"/>
    <property type="match status" value="1"/>
</dbReference>
<accession>A0AAD9E1W8</accession>
<dbReference type="SMART" id="SM00369">
    <property type="entry name" value="LRR_TYP"/>
    <property type="match status" value="3"/>
</dbReference>
<dbReference type="EMBL" id="JAROKS010000009">
    <property type="protein sequence ID" value="KAK1801318.1"/>
    <property type="molecule type" value="Genomic_DNA"/>
</dbReference>
<evidence type="ECO:0000256" key="1">
    <source>
        <dbReference type="ARBA" id="ARBA00022614"/>
    </source>
</evidence>
<dbReference type="InterPro" id="IPR050216">
    <property type="entry name" value="LRR_domain-containing"/>
</dbReference>
<evidence type="ECO:0000313" key="5">
    <source>
        <dbReference type="EMBL" id="KAK1801318.1"/>
    </source>
</evidence>
<feature type="region of interest" description="Disordered" evidence="3">
    <location>
        <begin position="63"/>
        <end position="135"/>
    </location>
</feature>
<keyword evidence="2" id="KW-0677">Repeat</keyword>
<evidence type="ECO:0000313" key="6">
    <source>
        <dbReference type="Proteomes" id="UP001239994"/>
    </source>
</evidence>
<name>A0AAD9E1W8_9TELE</name>